<sequence>MKTKSFISFAVCVAVSVLMCSCSNEESADSNSNSNGQLTAFTGGIVTEVPMERMQLSTPEISTEVPGFLTRTSMNRNAIGGQGAFLWEPNDVIYVEDDGGKLHKSKNTVTDAAPRATFLLDGSYTANQYDVYYCGTNSGAGDKKVVIAGNQTQTAFNNTKHFGAVGDCGLAKAEKTTVSGRSGYKFDLEHKASYLCFLPYMAYKVQRANFKIQSIEITSDNNISGTYDLGLSGLYGTGNSKTITLNVGNDGLALADQTAETPNIDNSLYVVIAPGPHALKVKYTVVDAKNTVMTITKSYKSHNFGANKICDIPVNLGVRHYSGHDYYMWDAAENYWSGHEWDAATPWQPTAAGERNDNYPKSKAADPSRWYNEGTAPFFEASVNPLFNKLPNANEMCWYVLKGDAHCDDSTWWEVFGQLHTGGMWLKKLSVIAKEAGKDPAVLKQADPKGNNILTTSEYYKISPKNGKPADNVIDKYFFLPALGCYDSYSLGKLGSFGCYWSSSASPSGSSYAYGLCFFSGYLGLGSYSYRRTGVVAQPFE</sequence>
<protein>
    <recommendedName>
        <fullName evidence="4">Fimbrillin family protein</fullName>
    </recommendedName>
</protein>
<dbReference type="Proteomes" id="UP000029556">
    <property type="component" value="Unassembled WGS sequence"/>
</dbReference>
<evidence type="ECO:0008006" key="4">
    <source>
        <dbReference type="Google" id="ProtNLM"/>
    </source>
</evidence>
<feature type="chain" id="PRO_5001914658" description="Fimbrillin family protein" evidence="1">
    <location>
        <begin position="29"/>
        <end position="541"/>
    </location>
</feature>
<dbReference type="RefSeq" id="WP_036871411.1">
    <property type="nucleotide sequence ID" value="NZ_JRNN01000012.1"/>
</dbReference>
<reference evidence="2 3" key="1">
    <citation type="submission" date="2014-07" db="EMBL/GenBank/DDBJ databases">
        <authorList>
            <person name="McCorrison J."/>
            <person name="Sanka R."/>
            <person name="Torralba M."/>
            <person name="Gillis M."/>
            <person name="Haft D.H."/>
            <person name="Methe B."/>
            <person name="Sutton G."/>
            <person name="Nelson K.E."/>
        </authorList>
    </citation>
    <scope>NUCLEOTIDE SEQUENCE [LARGE SCALE GENOMIC DNA]</scope>
    <source>
        <strain evidence="2 3">DNF00853</strain>
    </source>
</reference>
<dbReference type="AlphaFoldDB" id="A0A095ZS61"/>
<dbReference type="PROSITE" id="PS51257">
    <property type="entry name" value="PROKAR_LIPOPROTEIN"/>
    <property type="match status" value="1"/>
</dbReference>
<gene>
    <name evidence="2" type="ORF">HMPREF2137_00700</name>
</gene>
<feature type="signal peptide" evidence="1">
    <location>
        <begin position="1"/>
        <end position="28"/>
    </location>
</feature>
<keyword evidence="1" id="KW-0732">Signal</keyword>
<evidence type="ECO:0000256" key="1">
    <source>
        <dbReference type="SAM" id="SignalP"/>
    </source>
</evidence>
<organism evidence="2 3">
    <name type="scientific">Hoylesella buccalis DNF00853</name>
    <dbReference type="NCBI Taxonomy" id="1401074"/>
    <lineage>
        <taxon>Bacteria</taxon>
        <taxon>Pseudomonadati</taxon>
        <taxon>Bacteroidota</taxon>
        <taxon>Bacteroidia</taxon>
        <taxon>Bacteroidales</taxon>
        <taxon>Prevotellaceae</taxon>
        <taxon>Hoylesella</taxon>
    </lineage>
</organism>
<dbReference type="EMBL" id="JRNN01000012">
    <property type="protein sequence ID" value="KGF37246.1"/>
    <property type="molecule type" value="Genomic_DNA"/>
</dbReference>
<proteinExistence type="predicted"/>
<evidence type="ECO:0000313" key="2">
    <source>
        <dbReference type="EMBL" id="KGF37246.1"/>
    </source>
</evidence>
<name>A0A095ZS61_9BACT</name>
<accession>A0A095ZS61</accession>
<evidence type="ECO:0000313" key="3">
    <source>
        <dbReference type="Proteomes" id="UP000029556"/>
    </source>
</evidence>
<comment type="caution">
    <text evidence="2">The sequence shown here is derived from an EMBL/GenBank/DDBJ whole genome shotgun (WGS) entry which is preliminary data.</text>
</comment>
<dbReference type="OrthoDB" id="1081166at2"/>